<dbReference type="Proteomes" id="UP000594015">
    <property type="component" value="Chromosome"/>
</dbReference>
<dbReference type="EMBL" id="CP030050">
    <property type="protein sequence ID" value="QOZ72263.1"/>
    <property type="molecule type" value="Genomic_DNA"/>
</dbReference>
<dbReference type="KEGG" id="barh:WN72_42700"/>
<feature type="compositionally biased region" description="Basic and acidic residues" evidence="1">
    <location>
        <begin position="40"/>
        <end position="54"/>
    </location>
</feature>
<feature type="region of interest" description="Disordered" evidence="1">
    <location>
        <begin position="40"/>
        <end position="65"/>
    </location>
</feature>
<organism evidence="2 3">
    <name type="scientific">Bradyrhizobium arachidis</name>
    <dbReference type="NCBI Taxonomy" id="858423"/>
    <lineage>
        <taxon>Bacteria</taxon>
        <taxon>Pseudomonadati</taxon>
        <taxon>Pseudomonadota</taxon>
        <taxon>Alphaproteobacteria</taxon>
        <taxon>Hyphomicrobiales</taxon>
        <taxon>Nitrobacteraceae</taxon>
        <taxon>Bradyrhizobium</taxon>
    </lineage>
</organism>
<accession>A0AAE7TKL7</accession>
<dbReference type="AlphaFoldDB" id="A0AAE7TKL7"/>
<proteinExistence type="predicted"/>
<sequence length="65" mass="7550">MGVFMPTILDLLYREYCRARLAEMRKQLLIATERFEALDADRHPADQGDENETKAHHKTGRNAPH</sequence>
<evidence type="ECO:0000313" key="2">
    <source>
        <dbReference type="EMBL" id="QOZ72263.1"/>
    </source>
</evidence>
<gene>
    <name evidence="2" type="ORF">WN72_42700</name>
</gene>
<feature type="compositionally biased region" description="Basic residues" evidence="1">
    <location>
        <begin position="55"/>
        <end position="65"/>
    </location>
</feature>
<name>A0AAE7TKL7_9BRAD</name>
<evidence type="ECO:0000256" key="1">
    <source>
        <dbReference type="SAM" id="MobiDB-lite"/>
    </source>
</evidence>
<protein>
    <submittedName>
        <fullName evidence="2">Uncharacterized protein</fullName>
    </submittedName>
</protein>
<evidence type="ECO:0000313" key="3">
    <source>
        <dbReference type="Proteomes" id="UP000594015"/>
    </source>
</evidence>
<reference evidence="2 3" key="1">
    <citation type="submission" date="2018-06" db="EMBL/GenBank/DDBJ databases">
        <title>Comparative genomics of Bradyrhizobium nodulating Arachidis hypogaea.</title>
        <authorList>
            <person name="Li Y."/>
        </authorList>
    </citation>
    <scope>NUCLEOTIDE SEQUENCE [LARGE SCALE GENOMIC DNA]</scope>
    <source>
        <strain evidence="2 3">CCBAU 051107</strain>
    </source>
</reference>
<dbReference type="RefSeq" id="WP_027563084.1">
    <property type="nucleotide sequence ID" value="NZ_AXAD01000015.1"/>
</dbReference>